<reference evidence="3 4" key="1">
    <citation type="journal article" date="2017" name="Int. J. Syst. Evol. Microbiol.">
        <title>Pseudokineococcus basanitobsidens sp. nov., isolated from volcanic rock.</title>
        <authorList>
            <person name="Lee D.W."/>
            <person name="Park M.Y."/>
            <person name="Kim J.J."/>
            <person name="Kim B.S."/>
        </authorList>
    </citation>
    <scope>NUCLEOTIDE SEQUENCE [LARGE SCALE GENOMIC DNA]</scope>
    <source>
        <strain evidence="3 4">DSM 103726</strain>
    </source>
</reference>
<comment type="caution">
    <text evidence="3">The sequence shown here is derived from an EMBL/GenBank/DDBJ whole genome shotgun (WGS) entry which is preliminary data.</text>
</comment>
<dbReference type="EMBL" id="JBBIAA010000002">
    <property type="protein sequence ID" value="MEJ5944386.1"/>
    <property type="molecule type" value="Genomic_DNA"/>
</dbReference>
<feature type="compositionally biased region" description="Basic and acidic residues" evidence="1">
    <location>
        <begin position="550"/>
        <end position="566"/>
    </location>
</feature>
<feature type="region of interest" description="Disordered" evidence="1">
    <location>
        <begin position="507"/>
        <end position="639"/>
    </location>
</feature>
<organism evidence="3 4">
    <name type="scientific">Pseudokineococcus basanitobsidens</name>
    <dbReference type="NCBI Taxonomy" id="1926649"/>
    <lineage>
        <taxon>Bacteria</taxon>
        <taxon>Bacillati</taxon>
        <taxon>Actinomycetota</taxon>
        <taxon>Actinomycetes</taxon>
        <taxon>Kineosporiales</taxon>
        <taxon>Kineosporiaceae</taxon>
        <taxon>Pseudokineococcus</taxon>
    </lineage>
</organism>
<dbReference type="Proteomes" id="UP001387100">
    <property type="component" value="Unassembled WGS sequence"/>
</dbReference>
<feature type="domain" description="DUF222" evidence="2">
    <location>
        <begin position="48"/>
        <end position="346"/>
    </location>
</feature>
<evidence type="ECO:0000259" key="2">
    <source>
        <dbReference type="Pfam" id="PF02720"/>
    </source>
</evidence>
<feature type="compositionally biased region" description="Low complexity" evidence="1">
    <location>
        <begin position="290"/>
        <end position="307"/>
    </location>
</feature>
<dbReference type="InterPro" id="IPR003870">
    <property type="entry name" value="DUF222"/>
</dbReference>
<feature type="compositionally biased region" description="Basic and acidic residues" evidence="1">
    <location>
        <begin position="239"/>
        <end position="251"/>
    </location>
</feature>
<dbReference type="Pfam" id="PF02720">
    <property type="entry name" value="DUF222"/>
    <property type="match status" value="1"/>
</dbReference>
<evidence type="ECO:0000313" key="4">
    <source>
        <dbReference type="Proteomes" id="UP001387100"/>
    </source>
</evidence>
<feature type="compositionally biased region" description="Basic and acidic residues" evidence="1">
    <location>
        <begin position="576"/>
        <end position="602"/>
    </location>
</feature>
<dbReference type="InterPro" id="IPR003615">
    <property type="entry name" value="HNH_nuc"/>
</dbReference>
<accession>A0ABU8RHB0</accession>
<evidence type="ECO:0000313" key="3">
    <source>
        <dbReference type="EMBL" id="MEJ5944386.1"/>
    </source>
</evidence>
<feature type="compositionally biased region" description="Acidic residues" evidence="1">
    <location>
        <begin position="603"/>
        <end position="612"/>
    </location>
</feature>
<keyword evidence="4" id="KW-1185">Reference proteome</keyword>
<feature type="region of interest" description="Disordered" evidence="1">
    <location>
        <begin position="219"/>
        <end position="251"/>
    </location>
</feature>
<sequence length="639" mass="68230">MVSDLSPEDLPLARREARAVVDAVRREAAEDARRHAAQLRRVAHLVELMGRVGGAAGDLAVDDGYGGVGAAEQASEMEVAAALHLTATAAGRLVEEALALTTDLPTTMAALEAGRVDAARARVVVRGTAHLPSAEARALDALLVDALGPLTTAQLAARIRYLLARQGSAEAARRRRQATRERCVRVFPLEDGMAQLCATGPAVDLVALHERLTTMAGSRLGGAGGDDPHGATAAGLDPLRAEGDGLPDRRSADARRFDALVDLVLRSGGPDDVPAASRTGEEDHDPRDPGPAGAGTAVPGPRRRAAPAGPQVVVALTSLAGLDDEPAALAGHGPVPVEAVRELLAAGSPYRRVLTDPWTGTVLGLDGHLRRWERDDDGGGPDPEVGRRGSRRRRRRREPTLAEADRSRRRRAAGGGSRVDHADRRRTPPPTHPGCPTAENGGAYRPRPDVVRFVRARVPTCDAPGCRRPATLCDLDHQVAWSAGGTTCETNLRPRCRRHHRAKHHLGWQPRPVTDDPRDTGTRWTSPLGLVHDVPATPLLPSPVLPSPPGRRDDDVRGSRAVDGRPPRPAGAAGERYPRQDVAAHDAERTRRAAHAQERAEQEEGEQEEGEQAQERAGGAAADRAEDRRVWWEAETPPF</sequence>
<feature type="compositionally biased region" description="Pro residues" evidence="1">
    <location>
        <begin position="538"/>
        <end position="549"/>
    </location>
</feature>
<feature type="region of interest" description="Disordered" evidence="1">
    <location>
        <begin position="268"/>
        <end position="307"/>
    </location>
</feature>
<evidence type="ECO:0000256" key="1">
    <source>
        <dbReference type="SAM" id="MobiDB-lite"/>
    </source>
</evidence>
<dbReference type="RefSeq" id="WP_339573765.1">
    <property type="nucleotide sequence ID" value="NZ_JBBIAA010000002.1"/>
</dbReference>
<name>A0ABU8RHB0_9ACTN</name>
<feature type="compositionally biased region" description="Basic and acidic residues" evidence="1">
    <location>
        <begin position="279"/>
        <end position="288"/>
    </location>
</feature>
<feature type="compositionally biased region" description="Basic and acidic residues" evidence="1">
    <location>
        <begin position="623"/>
        <end position="632"/>
    </location>
</feature>
<feature type="compositionally biased region" description="Basic residues" evidence="1">
    <location>
        <begin position="388"/>
        <end position="397"/>
    </location>
</feature>
<protein>
    <submittedName>
        <fullName evidence="3">DUF222 domain-containing protein</fullName>
    </submittedName>
</protein>
<feature type="region of interest" description="Disordered" evidence="1">
    <location>
        <begin position="371"/>
        <end position="446"/>
    </location>
</feature>
<gene>
    <name evidence="3" type="ORF">WDZ17_03660</name>
</gene>
<dbReference type="CDD" id="cd00085">
    <property type="entry name" value="HNHc"/>
    <property type="match status" value="1"/>
</dbReference>
<dbReference type="Gene3D" id="1.10.30.50">
    <property type="match status" value="1"/>
</dbReference>
<proteinExistence type="predicted"/>